<feature type="non-terminal residue" evidence="1">
    <location>
        <position position="295"/>
    </location>
</feature>
<dbReference type="PANTHER" id="PTHR30348">
    <property type="entry name" value="UNCHARACTERIZED PROTEIN YECE"/>
    <property type="match status" value="1"/>
</dbReference>
<evidence type="ECO:0000313" key="1">
    <source>
        <dbReference type="EMBL" id="TET80106.1"/>
    </source>
</evidence>
<organism evidence="1 2">
    <name type="scientific">candidate division TA06 bacterium</name>
    <dbReference type="NCBI Taxonomy" id="2250710"/>
    <lineage>
        <taxon>Bacteria</taxon>
        <taxon>Bacteria division TA06</taxon>
    </lineage>
</organism>
<name>A0A523XLD6_UNCT6</name>
<protein>
    <submittedName>
        <fullName evidence="1">DUF72 domain-containing protein</fullName>
    </submittedName>
</protein>
<dbReference type="InterPro" id="IPR036520">
    <property type="entry name" value="UPF0759_sf"/>
</dbReference>
<dbReference type="EMBL" id="SOIP01000370">
    <property type="protein sequence ID" value="TET80106.1"/>
    <property type="molecule type" value="Genomic_DNA"/>
</dbReference>
<reference evidence="1 2" key="1">
    <citation type="submission" date="2019-03" db="EMBL/GenBank/DDBJ databases">
        <title>Metabolic potential of uncultured bacteria and archaea associated with petroleum seepage in deep-sea sediments.</title>
        <authorList>
            <person name="Dong X."/>
            <person name="Hubert C."/>
        </authorList>
    </citation>
    <scope>NUCLEOTIDE SEQUENCE [LARGE SCALE GENOMIC DNA]</scope>
    <source>
        <strain evidence="1">E29_bin36</strain>
    </source>
</reference>
<dbReference type="AlphaFoldDB" id="A0A523XLD6"/>
<dbReference type="Gene3D" id="3.20.20.410">
    <property type="entry name" value="Protein of unknown function UPF0759"/>
    <property type="match status" value="1"/>
</dbReference>
<dbReference type="InterPro" id="IPR002763">
    <property type="entry name" value="DUF72"/>
</dbReference>
<dbReference type="PANTHER" id="PTHR30348:SF4">
    <property type="entry name" value="DUF72 DOMAIN-CONTAINING PROTEIN"/>
    <property type="match status" value="1"/>
</dbReference>
<evidence type="ECO:0000313" key="2">
    <source>
        <dbReference type="Proteomes" id="UP000315534"/>
    </source>
</evidence>
<comment type="caution">
    <text evidence="1">The sequence shown here is derived from an EMBL/GenBank/DDBJ whole genome shotgun (WGS) entry which is preliminary data.</text>
</comment>
<dbReference type="Pfam" id="PF01904">
    <property type="entry name" value="DUF72"/>
    <property type="match status" value="1"/>
</dbReference>
<gene>
    <name evidence="1" type="ORF">E3J38_06280</name>
</gene>
<proteinExistence type="predicted"/>
<sequence>MNVFLSSMAWHNPTSEDKRQCLILDYVVSMRKGLHIGTSGWSYDDDKGWRGVFYHSRRSLLQQYLRIFHTAEINSTFYALPTPSFIKHLANIKDEDVFFTAKLPKKVTHEHRLDLSGEGGAVLSDFFSLMEPVKHRLEALLIQLPPWDISNMADIESFFSRLDDSFRYAIEFRHESWLNDRVWKLLEDYGIAHVIVDEPKLPISLRVTTDFSYIRWHGHGSRPWYNYRYSVEELEAWKPRLEDLMGRSETVLAYFNNHFSGHAPLNALQMLSLMESINPRQTMKLERMLTHMSVT</sequence>
<accession>A0A523XLD6</accession>
<dbReference type="SUPFAM" id="SSF117396">
    <property type="entry name" value="TM1631-like"/>
    <property type="match status" value="1"/>
</dbReference>
<dbReference type="Proteomes" id="UP000315534">
    <property type="component" value="Unassembled WGS sequence"/>
</dbReference>